<feature type="compositionally biased region" description="Acidic residues" evidence="1">
    <location>
        <begin position="232"/>
        <end position="254"/>
    </location>
</feature>
<feature type="region of interest" description="Disordered" evidence="1">
    <location>
        <begin position="57"/>
        <end position="96"/>
    </location>
</feature>
<dbReference type="EMBL" id="JAVHNS010000020">
    <property type="protein sequence ID" value="KAK6329796.1"/>
    <property type="molecule type" value="Genomic_DNA"/>
</dbReference>
<keyword evidence="3" id="KW-1185">Reference proteome</keyword>
<comment type="caution">
    <text evidence="2">The sequence shown here is derived from an EMBL/GenBank/DDBJ whole genome shotgun (WGS) entry which is preliminary data.</text>
</comment>
<evidence type="ECO:0000313" key="2">
    <source>
        <dbReference type="EMBL" id="KAK6329796.1"/>
    </source>
</evidence>
<organism evidence="2 3">
    <name type="scientific">Orbilia blumenaviensis</name>
    <dbReference type="NCBI Taxonomy" id="1796055"/>
    <lineage>
        <taxon>Eukaryota</taxon>
        <taxon>Fungi</taxon>
        <taxon>Dikarya</taxon>
        <taxon>Ascomycota</taxon>
        <taxon>Pezizomycotina</taxon>
        <taxon>Orbiliomycetes</taxon>
        <taxon>Orbiliales</taxon>
        <taxon>Orbiliaceae</taxon>
        <taxon>Orbilia</taxon>
    </lineage>
</organism>
<feature type="region of interest" description="Disordered" evidence="1">
    <location>
        <begin position="208"/>
        <end position="265"/>
    </location>
</feature>
<gene>
    <name evidence="2" type="ORF">TWF730_006095</name>
</gene>
<sequence length="364" mass="41899">MHPNLSCPTNPIPPTLLGCYYVARRIWSCKAKVKEYISSIPTRIQTRAKRVKKSIKKHSSLLKKHASDSNNGHNGRTKKWETPSPPSSIHILKRIEGGKGRPVDALELEKRLKEIEDFLKAHEKSGTRYDGCDDDSEHHQQQRAGRMRSQSGYYYSTPSQGLPVGAGAEAEEDDHFSVSTNDWTSGDGKERAEIDLFSVSTNDWNSYDEKAEEKEDVERFSVSTNDWHTCDESDEDDEDDEEDEEETEEEEEETQMTSYHFTTSPTNAYGREIEENEYRIERAQMLVFDDNEEVNMKPGCVELKNWTWYVNYGDDDLADGDRRRVGKKGDDLSGVKLYNLKRQMYETAIYDDVDIGITQFMQDL</sequence>
<protein>
    <submittedName>
        <fullName evidence="2">Uncharacterized protein</fullName>
    </submittedName>
</protein>
<dbReference type="AlphaFoldDB" id="A0AAV9TVR1"/>
<accession>A0AAV9TVR1</accession>
<feature type="compositionally biased region" description="Basic and acidic residues" evidence="1">
    <location>
        <begin position="208"/>
        <end position="219"/>
    </location>
</feature>
<feature type="compositionally biased region" description="Polar residues" evidence="1">
    <location>
        <begin position="148"/>
        <end position="160"/>
    </location>
</feature>
<evidence type="ECO:0000313" key="3">
    <source>
        <dbReference type="Proteomes" id="UP001373714"/>
    </source>
</evidence>
<feature type="compositionally biased region" description="Basic and acidic residues" evidence="1">
    <location>
        <begin position="126"/>
        <end position="140"/>
    </location>
</feature>
<reference evidence="2 3" key="1">
    <citation type="submission" date="2019-10" db="EMBL/GenBank/DDBJ databases">
        <authorList>
            <person name="Palmer J.M."/>
        </authorList>
    </citation>
    <scope>NUCLEOTIDE SEQUENCE [LARGE SCALE GENOMIC DNA]</scope>
    <source>
        <strain evidence="2 3">TWF730</strain>
    </source>
</reference>
<feature type="compositionally biased region" description="Polar residues" evidence="1">
    <location>
        <begin position="255"/>
        <end position="265"/>
    </location>
</feature>
<name>A0AAV9TVR1_9PEZI</name>
<feature type="region of interest" description="Disordered" evidence="1">
    <location>
        <begin position="126"/>
        <end position="189"/>
    </location>
</feature>
<evidence type="ECO:0000256" key="1">
    <source>
        <dbReference type="SAM" id="MobiDB-lite"/>
    </source>
</evidence>
<proteinExistence type="predicted"/>
<dbReference type="Proteomes" id="UP001373714">
    <property type="component" value="Unassembled WGS sequence"/>
</dbReference>